<organism evidence="1">
    <name type="scientific">freshwater metagenome</name>
    <dbReference type="NCBI Taxonomy" id="449393"/>
    <lineage>
        <taxon>unclassified sequences</taxon>
        <taxon>metagenomes</taxon>
        <taxon>ecological metagenomes</taxon>
    </lineage>
</organism>
<name>A0A6J6VV05_9ZZZZ</name>
<protein>
    <submittedName>
        <fullName evidence="1">Unannotated protein</fullName>
    </submittedName>
</protein>
<dbReference type="InterPro" id="IPR029058">
    <property type="entry name" value="AB_hydrolase_fold"/>
</dbReference>
<dbReference type="AlphaFoldDB" id="A0A6J6VV05"/>
<dbReference type="EMBL" id="CAFAAB010000005">
    <property type="protein sequence ID" value="CAB4774307.1"/>
    <property type="molecule type" value="Genomic_DNA"/>
</dbReference>
<dbReference type="Gene3D" id="3.40.50.1820">
    <property type="entry name" value="alpha/beta hydrolase"/>
    <property type="match status" value="1"/>
</dbReference>
<evidence type="ECO:0000313" key="1">
    <source>
        <dbReference type="EMBL" id="CAB4774307.1"/>
    </source>
</evidence>
<sequence>MEQSIVESSGTIAVAERVVPWVAWIPDGPPPDTLVLIGHGASGDKRESYVVALGRSLASRGALCVAIDGPIHGDRRSKGVTSSPFLDFAARWSSDASLTDSMIEDWRAVLDHFLSDGSVSPLAQVGYWGLSMGTILGLPLVAAEPRISACVLGLMGTTGPTKERIAMDARTLQIPTMFLVQWNDQLFHRRDAFELFDLIGSPDKTLIATPGNHGDVTPETFRRSAEFLMNRLAKSK</sequence>
<accession>A0A6J6VV05</accession>
<gene>
    <name evidence="1" type="ORF">UFOPK2958_00095</name>
</gene>
<reference evidence="1" key="1">
    <citation type="submission" date="2020-05" db="EMBL/GenBank/DDBJ databases">
        <authorList>
            <person name="Chiriac C."/>
            <person name="Salcher M."/>
            <person name="Ghai R."/>
            <person name="Kavagutti S V."/>
        </authorList>
    </citation>
    <scope>NUCLEOTIDE SEQUENCE</scope>
</reference>
<proteinExistence type="predicted"/>
<dbReference type="SUPFAM" id="SSF53474">
    <property type="entry name" value="alpha/beta-Hydrolases"/>
    <property type="match status" value="1"/>
</dbReference>